<feature type="domain" description="TRNA-binding" evidence="4">
    <location>
        <begin position="11"/>
        <end position="113"/>
    </location>
</feature>
<dbReference type="Pfam" id="PF01588">
    <property type="entry name" value="tRNA_bind"/>
    <property type="match status" value="1"/>
</dbReference>
<dbReference type="AlphaFoldDB" id="A0AAV2YTD4"/>
<keyword evidence="6" id="KW-1185">Reference proteome</keyword>
<dbReference type="PANTHER" id="PTHR11586">
    <property type="entry name" value="TRNA-AMINOACYLATION COFACTOR ARC1 FAMILY MEMBER"/>
    <property type="match status" value="1"/>
</dbReference>
<comment type="caution">
    <text evidence="5">The sequence shown here is derived from an EMBL/GenBank/DDBJ whole genome shotgun (WGS) entry which is preliminary data.</text>
</comment>
<organism evidence="5 6">
    <name type="scientific">Lagenidium giganteum</name>
    <dbReference type="NCBI Taxonomy" id="4803"/>
    <lineage>
        <taxon>Eukaryota</taxon>
        <taxon>Sar</taxon>
        <taxon>Stramenopiles</taxon>
        <taxon>Oomycota</taxon>
        <taxon>Peronosporomycetes</taxon>
        <taxon>Pythiales</taxon>
        <taxon>Pythiaceae</taxon>
    </lineage>
</organism>
<sequence>MGKNELIAPPLFSTLDLRVGRITEVTPHPTAERMYIEKVDIGNDQSLELVAEHQPFFSNEELLDRKVVVLCNLKSVKVNKVKSQGQILTVVNEKGQQELVDPVEDAEVGERVIADGEEVVEPVTAIQLKKLKTWENLSKEIKTNNKLEVLYKEFYPLSTKGGKCTVESMKKAPLAA</sequence>
<dbReference type="InterPro" id="IPR012340">
    <property type="entry name" value="NA-bd_OB-fold"/>
</dbReference>
<protein>
    <recommendedName>
        <fullName evidence="4">tRNA-binding domain-containing protein</fullName>
    </recommendedName>
</protein>
<accession>A0AAV2YTD4</accession>
<evidence type="ECO:0000256" key="2">
    <source>
        <dbReference type="ARBA" id="ARBA00022884"/>
    </source>
</evidence>
<evidence type="ECO:0000313" key="5">
    <source>
        <dbReference type="EMBL" id="DAZ96628.1"/>
    </source>
</evidence>
<reference evidence="5" key="1">
    <citation type="submission" date="2022-11" db="EMBL/GenBank/DDBJ databases">
        <authorList>
            <person name="Morgan W.R."/>
            <person name="Tartar A."/>
        </authorList>
    </citation>
    <scope>NUCLEOTIDE SEQUENCE</scope>
    <source>
        <strain evidence="5">ARSEF 373</strain>
    </source>
</reference>
<keyword evidence="2 3" id="KW-0694">RNA-binding</keyword>
<evidence type="ECO:0000259" key="4">
    <source>
        <dbReference type="PROSITE" id="PS50886"/>
    </source>
</evidence>
<gene>
    <name evidence="5" type="ORF">N0F65_005807</name>
</gene>
<dbReference type="PROSITE" id="PS50886">
    <property type="entry name" value="TRBD"/>
    <property type="match status" value="1"/>
</dbReference>
<dbReference type="Gene3D" id="2.40.50.140">
    <property type="entry name" value="Nucleic acid-binding proteins"/>
    <property type="match status" value="1"/>
</dbReference>
<dbReference type="EMBL" id="DAKRPA010000161">
    <property type="protein sequence ID" value="DAZ96628.1"/>
    <property type="molecule type" value="Genomic_DNA"/>
</dbReference>
<evidence type="ECO:0000313" key="6">
    <source>
        <dbReference type="Proteomes" id="UP001146120"/>
    </source>
</evidence>
<dbReference type="PANTHER" id="PTHR11586:SF33">
    <property type="entry name" value="AMINOACYL TRNA SYNTHASE COMPLEX-INTERACTING MULTIFUNCTIONAL PROTEIN 1"/>
    <property type="match status" value="1"/>
</dbReference>
<reference evidence="5" key="2">
    <citation type="journal article" date="2023" name="Microbiol Resour">
        <title>Decontamination and Annotation of the Draft Genome Sequence of the Oomycete Lagenidium giganteum ARSEF 373.</title>
        <authorList>
            <person name="Morgan W.R."/>
            <person name="Tartar A."/>
        </authorList>
    </citation>
    <scope>NUCLEOTIDE SEQUENCE</scope>
    <source>
        <strain evidence="5">ARSEF 373</strain>
    </source>
</reference>
<dbReference type="GO" id="GO:0000049">
    <property type="term" value="F:tRNA binding"/>
    <property type="evidence" value="ECO:0007669"/>
    <property type="project" value="UniProtKB-UniRule"/>
</dbReference>
<evidence type="ECO:0000256" key="1">
    <source>
        <dbReference type="ARBA" id="ARBA00022555"/>
    </source>
</evidence>
<name>A0AAV2YTD4_9STRA</name>
<proteinExistence type="predicted"/>
<dbReference type="InterPro" id="IPR002547">
    <property type="entry name" value="tRNA-bd_dom"/>
</dbReference>
<dbReference type="Proteomes" id="UP001146120">
    <property type="component" value="Unassembled WGS sequence"/>
</dbReference>
<keyword evidence="1 3" id="KW-0820">tRNA-binding</keyword>
<evidence type="ECO:0000256" key="3">
    <source>
        <dbReference type="PROSITE-ProRule" id="PRU00209"/>
    </source>
</evidence>
<dbReference type="SUPFAM" id="SSF50249">
    <property type="entry name" value="Nucleic acid-binding proteins"/>
    <property type="match status" value="1"/>
</dbReference>
<dbReference type="InterPro" id="IPR051270">
    <property type="entry name" value="Tyrosine-tRNA_ligase_regulator"/>
</dbReference>